<dbReference type="PATRIC" id="fig|220754.4.peg.1551"/>
<dbReference type="EMBL" id="JXRR01000014">
    <property type="protein sequence ID" value="KIL47361.1"/>
    <property type="molecule type" value="Genomic_DNA"/>
</dbReference>
<protein>
    <recommendedName>
        <fullName evidence="6">TVP38/TMEM64 family membrane protein</fullName>
    </recommendedName>
</protein>
<dbReference type="PANTHER" id="PTHR12677">
    <property type="entry name" value="GOLGI APPARATUS MEMBRANE PROTEIN TVP38-RELATED"/>
    <property type="match status" value="1"/>
</dbReference>
<evidence type="ECO:0000256" key="1">
    <source>
        <dbReference type="ARBA" id="ARBA00004651"/>
    </source>
</evidence>
<evidence type="ECO:0000259" key="7">
    <source>
        <dbReference type="Pfam" id="PF09335"/>
    </source>
</evidence>
<accession>A0A0C2VSF3</accession>
<name>A0A0C2VSF3_9BACL</name>
<keyword evidence="5 6" id="KW-0472">Membrane</keyword>
<dbReference type="AlphaFoldDB" id="A0A0C2VSF3"/>
<dbReference type="OrthoDB" id="1651121at2"/>
<feature type="transmembrane region" description="Helical" evidence="6">
    <location>
        <begin position="58"/>
        <end position="80"/>
    </location>
</feature>
<evidence type="ECO:0000256" key="6">
    <source>
        <dbReference type="RuleBase" id="RU366058"/>
    </source>
</evidence>
<proteinExistence type="inferred from homology"/>
<dbReference type="PANTHER" id="PTHR12677:SF55">
    <property type="entry name" value="UNDECAPRENYL PHOSPHATE TRANSPORTER SAOUHSC_00901-RELATED"/>
    <property type="match status" value="1"/>
</dbReference>
<evidence type="ECO:0000256" key="2">
    <source>
        <dbReference type="ARBA" id="ARBA00022475"/>
    </source>
</evidence>
<gene>
    <name evidence="8" type="ORF">KR50_15280</name>
</gene>
<dbReference type="GO" id="GO:0005886">
    <property type="term" value="C:plasma membrane"/>
    <property type="evidence" value="ECO:0007669"/>
    <property type="project" value="UniProtKB-SubCell"/>
</dbReference>
<keyword evidence="9" id="KW-1185">Reference proteome</keyword>
<comment type="similarity">
    <text evidence="6">Belongs to the TVP38/TMEM64 family.</text>
</comment>
<dbReference type="InterPro" id="IPR032816">
    <property type="entry name" value="VTT_dom"/>
</dbReference>
<keyword evidence="3 6" id="KW-0812">Transmembrane</keyword>
<evidence type="ECO:0000256" key="5">
    <source>
        <dbReference type="ARBA" id="ARBA00023136"/>
    </source>
</evidence>
<feature type="transmembrane region" description="Helical" evidence="6">
    <location>
        <begin position="171"/>
        <end position="187"/>
    </location>
</feature>
<evidence type="ECO:0000313" key="9">
    <source>
        <dbReference type="Proteomes" id="UP000031972"/>
    </source>
</evidence>
<evidence type="ECO:0000256" key="3">
    <source>
        <dbReference type="ARBA" id="ARBA00022692"/>
    </source>
</evidence>
<feature type="domain" description="VTT" evidence="7">
    <location>
        <begin position="43"/>
        <end position="161"/>
    </location>
</feature>
<feature type="transmembrane region" description="Helical" evidence="6">
    <location>
        <begin position="138"/>
        <end position="159"/>
    </location>
</feature>
<dbReference type="Pfam" id="PF09335">
    <property type="entry name" value="VTT_dom"/>
    <property type="match status" value="1"/>
</dbReference>
<reference evidence="8 9" key="1">
    <citation type="submission" date="2015-01" db="EMBL/GenBank/DDBJ databases">
        <title>Jeotgalibacillus campisalis genome sequencing.</title>
        <authorList>
            <person name="Goh K.M."/>
            <person name="Chan K.-G."/>
            <person name="Yaakop A.S."/>
            <person name="Ee R."/>
            <person name="Gan H.M."/>
            <person name="Chan C.S."/>
        </authorList>
    </citation>
    <scope>NUCLEOTIDE SEQUENCE [LARGE SCALE GENOMIC DNA]</scope>
    <source>
        <strain evidence="8 9">SF-57</strain>
    </source>
</reference>
<keyword evidence="4 6" id="KW-1133">Transmembrane helix</keyword>
<dbReference type="InterPro" id="IPR015414">
    <property type="entry name" value="TMEM64"/>
</dbReference>
<dbReference type="Proteomes" id="UP000031972">
    <property type="component" value="Unassembled WGS sequence"/>
</dbReference>
<keyword evidence="2 6" id="KW-1003">Cell membrane</keyword>
<comment type="caution">
    <text evidence="8">The sequence shown here is derived from an EMBL/GenBank/DDBJ whole genome shotgun (WGS) entry which is preliminary data.</text>
</comment>
<feature type="transmembrane region" description="Helical" evidence="6">
    <location>
        <begin position="31"/>
        <end position="51"/>
    </location>
</feature>
<organism evidence="8 9">
    <name type="scientific">Jeotgalibacillus campisalis</name>
    <dbReference type="NCBI Taxonomy" id="220754"/>
    <lineage>
        <taxon>Bacteria</taxon>
        <taxon>Bacillati</taxon>
        <taxon>Bacillota</taxon>
        <taxon>Bacilli</taxon>
        <taxon>Bacillales</taxon>
        <taxon>Caryophanaceae</taxon>
        <taxon>Jeotgalibacillus</taxon>
    </lineage>
</organism>
<dbReference type="RefSeq" id="WP_052476883.1">
    <property type="nucleotide sequence ID" value="NZ_JXRR01000014.1"/>
</dbReference>
<evidence type="ECO:0000256" key="4">
    <source>
        <dbReference type="ARBA" id="ARBA00022989"/>
    </source>
</evidence>
<sequence length="237" mass="26528">MAFETVEAWLTVENLREVIGEYRSFGPLLGLLLPILEAFLPFLPLVVFVVANANAYGLLVGILLSWAGASIGALLVFLLIRKFGDKRLLAFLRNQKQIKKLTKWVERHGFGPLFLLLCFPFTPSALVNVVAGLSRISIFQYMLAVVTGKLVMISTISFIGADIVSLIRQPVKTGIVLAVIIVLWLVGKKVEARINKKMERDIIIYEKQREDGKTVKIERLETKWTHGKKKASNGSKH</sequence>
<feature type="transmembrane region" description="Helical" evidence="6">
    <location>
        <begin position="110"/>
        <end position="131"/>
    </location>
</feature>
<evidence type="ECO:0000313" key="8">
    <source>
        <dbReference type="EMBL" id="KIL47361.1"/>
    </source>
</evidence>
<comment type="subcellular location">
    <subcellularLocation>
        <location evidence="1 6">Cell membrane</location>
        <topology evidence="1 6">Multi-pass membrane protein</topology>
    </subcellularLocation>
</comment>